<sequence>MATKDGPAPADIEWAQKNCAHVFQTYVTDKKTDKFDVASQIDAIFADISIQFDLDEYEELLNDAKKALTPEMFLSQKEFEDLLTQWILMFREEITSALLADSIDTVRLRLGTLQDEIKTVIRNSTGGASEEAKTSNIFGLFPSLMSTMGVRIVSLAKKQPKSDSSICNETEEMDFYNDLSNQANILNLETLNLKTLEELLMAYFNGIDAKYAFVQVNQYNEDSGLDPFKEMGEDNPFSKNQEGNNSNEEDMKIKETEQDIEEARLENNQDKVELLGKIKQYYTMKKSMTAQNEKEKLDLMIEGVRKEIDKLDGVSHNPDSDISKRYAEHPEESKDFKPDYNGAMIGEENKYEDMNDQNYNNLSLSYPEKKIIQPSPSPQLQDPYPQDGYPADNIPYGNNMDSYPPETNPYGQESIPYHQKQMADEAPKAKQNNSYNQTSAHQKQIEIEKRLEDPVEPLEDRRKKGIREIFDFYTRQHLMIGKKATFEEIQYELSNMNMGEFMKFCKDFKIPVSKTRCAEIFKKTAKNSKEMFIEHFKESFPKLISMRNKEKLEGLEKRLNEVVTLIDRRTRKLESNLNSKHHSKPQVTEENSLPKDNSRDEVPLNLETGPVKEESKLKKSKDKPFENHKSRGGDPHGALEKMHQKELQKVKDKMESQDTPNEASPRETSLANDAEEKDQFGEVQVPLPKDPPKMDPALVQQKVSQDREIQALNSEKERIENEIQNMSQISEDKEKMTEEAMQFLQLDDPTKYKKKIKGFAAPFNMTEKDDRIKKNDKSQRYKYTSKEDKEAIKAKVRKLKQERENAKLKEKHEKDRHYHKQRNVMKNLHEKLMREKLGNGEIDMNAYQARNPNPIYNVSQSQPALKSIPAQQVHTIKTHKSKIKNKLPNKITMNGLTSLKYEDIAGNEPDGFNPADIVGTDSGSDDSILQQYRNDEEIQPAEQAYPFSSAQHTEKPVPIDQVPVRKPKNQRNTHVARGLNNSMADASQLQHPKKASRKHMPGKKHSTSLNRGHTTDHEKSKKKKMGTQRSRKNLAALPKGLTKTGRKPQNPYNSDIGGGKIKYPAHVTRTVKKDSKKAPIGKLNHHSAYKANPMVGRRNPGNISMESYDQATKLQSKTKRNQEERLKNILKLQDNNMKRGVGVAYKNRHQL</sequence>
<name>A0AAD1XGZ7_EUPCR</name>
<reference evidence="3" key="1">
    <citation type="submission" date="2023-07" db="EMBL/GenBank/DDBJ databases">
        <authorList>
            <consortium name="AG Swart"/>
            <person name="Singh M."/>
            <person name="Singh A."/>
            <person name="Seah K."/>
            <person name="Emmerich C."/>
        </authorList>
    </citation>
    <scope>NUCLEOTIDE SEQUENCE</scope>
    <source>
        <strain evidence="3">DP1</strain>
    </source>
</reference>
<feature type="compositionally biased region" description="Polar residues" evidence="2">
    <location>
        <begin position="237"/>
        <end position="246"/>
    </location>
</feature>
<feature type="region of interest" description="Disordered" evidence="2">
    <location>
        <begin position="231"/>
        <end position="250"/>
    </location>
</feature>
<keyword evidence="4" id="KW-1185">Reference proteome</keyword>
<feature type="compositionally biased region" description="Polar residues" evidence="2">
    <location>
        <begin position="979"/>
        <end position="990"/>
    </location>
</feature>
<feature type="compositionally biased region" description="Basic residues" evidence="2">
    <location>
        <begin position="1020"/>
        <end position="1032"/>
    </location>
</feature>
<feature type="coiled-coil region" evidence="1">
    <location>
        <begin position="789"/>
        <end position="816"/>
    </location>
</feature>
<organism evidence="3 4">
    <name type="scientific">Euplotes crassus</name>
    <dbReference type="NCBI Taxonomy" id="5936"/>
    <lineage>
        <taxon>Eukaryota</taxon>
        <taxon>Sar</taxon>
        <taxon>Alveolata</taxon>
        <taxon>Ciliophora</taxon>
        <taxon>Intramacronucleata</taxon>
        <taxon>Spirotrichea</taxon>
        <taxon>Hypotrichia</taxon>
        <taxon>Euplotida</taxon>
        <taxon>Euplotidae</taxon>
        <taxon>Moneuplotes</taxon>
    </lineage>
</organism>
<feature type="compositionally biased region" description="Basic and acidic residues" evidence="2">
    <location>
        <begin position="610"/>
        <end position="656"/>
    </location>
</feature>
<feature type="compositionally biased region" description="Basic and acidic residues" evidence="2">
    <location>
        <begin position="592"/>
        <end position="602"/>
    </location>
</feature>
<proteinExistence type="predicted"/>
<dbReference type="AlphaFoldDB" id="A0AAD1XGZ7"/>
<feature type="region of interest" description="Disordered" evidence="2">
    <location>
        <begin position="574"/>
        <end position="705"/>
    </location>
</feature>
<comment type="caution">
    <text evidence="3">The sequence shown here is derived from an EMBL/GenBank/DDBJ whole genome shotgun (WGS) entry which is preliminary data.</text>
</comment>
<feature type="region of interest" description="Disordered" evidence="2">
    <location>
        <begin position="311"/>
        <end position="342"/>
    </location>
</feature>
<feature type="region of interest" description="Disordered" evidence="2">
    <location>
        <begin position="419"/>
        <end position="445"/>
    </location>
</feature>
<dbReference type="EMBL" id="CAMPGE010013443">
    <property type="protein sequence ID" value="CAI2372176.1"/>
    <property type="molecule type" value="Genomic_DNA"/>
</dbReference>
<keyword evidence="1" id="KW-0175">Coiled coil</keyword>
<gene>
    <name evidence="3" type="ORF">ECRASSUSDP1_LOCUS13504</name>
</gene>
<evidence type="ECO:0000256" key="1">
    <source>
        <dbReference type="SAM" id="Coils"/>
    </source>
</evidence>
<feature type="compositionally biased region" description="Basic and acidic residues" evidence="2">
    <location>
        <begin position="311"/>
        <end position="338"/>
    </location>
</feature>
<protein>
    <submittedName>
        <fullName evidence="3">Uncharacterized protein</fullName>
    </submittedName>
</protein>
<evidence type="ECO:0000313" key="4">
    <source>
        <dbReference type="Proteomes" id="UP001295684"/>
    </source>
</evidence>
<evidence type="ECO:0000313" key="3">
    <source>
        <dbReference type="EMBL" id="CAI2372176.1"/>
    </source>
</evidence>
<feature type="region of interest" description="Disordered" evidence="2">
    <location>
        <begin position="946"/>
        <end position="1061"/>
    </location>
</feature>
<feature type="compositionally biased region" description="Polar residues" evidence="2">
    <location>
        <begin position="657"/>
        <end position="671"/>
    </location>
</feature>
<feature type="compositionally biased region" description="Polar residues" evidence="2">
    <location>
        <begin position="430"/>
        <end position="442"/>
    </location>
</feature>
<feature type="compositionally biased region" description="Basic residues" evidence="2">
    <location>
        <begin position="991"/>
        <end position="1006"/>
    </location>
</feature>
<evidence type="ECO:0000256" key="2">
    <source>
        <dbReference type="SAM" id="MobiDB-lite"/>
    </source>
</evidence>
<accession>A0AAD1XGZ7</accession>
<dbReference type="Proteomes" id="UP001295684">
    <property type="component" value="Unassembled WGS sequence"/>
</dbReference>